<accession>A0A1Y0BWS4</accession>
<evidence type="ECO:0000313" key="1">
    <source>
        <dbReference type="EMBL" id="ART67337.1"/>
    </source>
</evidence>
<dbReference type="KEGG" id="mdx:BTO20_00855"/>
<dbReference type="Proteomes" id="UP000195331">
    <property type="component" value="Chromosome"/>
</dbReference>
<dbReference type="EMBL" id="CP020809">
    <property type="protein sequence ID" value="ART67337.1"/>
    <property type="molecule type" value="Genomic_DNA"/>
</dbReference>
<keyword evidence="2" id="KW-1185">Reference proteome</keyword>
<dbReference type="AlphaFoldDB" id="A0A1Y0BWS4"/>
<reference evidence="1 2" key="1">
    <citation type="submission" date="2017-04" db="EMBL/GenBank/DDBJ databases">
        <title>Whole Genome Sequence of 1,4-Dioxane Degrading Bacterium Mycobacterium dioxanotrophicus PH-06.</title>
        <authorList>
            <person name="He Y."/>
        </authorList>
    </citation>
    <scope>NUCLEOTIDE SEQUENCE [LARGE SCALE GENOMIC DNA]</scope>
    <source>
        <strain evidence="1 2">PH-06</strain>
    </source>
</reference>
<sequence length="331" mass="36554">MDHQLGPPHGAEVVSAFDLLGHNENDLTAAFGFGLSRCPQLAVELLGRVSHALKIRVEGESSLALEVRGEVGRTDLEIRVGNALFIVEAKRGWLLPSQAQLEQYANRIEHHGRGALISLSQASHALARTSLPATVDGIRVVHLPWAEVLADIEAVKPDCRGRERVWLDELRAYLKEVVKVRNVAESWTYSVVLNDERPGGGATFKEIVTDQLAYFHPYGEGGWPTEPPNFMAFRWDGAVRRIHRVIDADVVPHLQDRYPYMTTKKNPLAARPHAVYSLGPQLPPFEPIPNGAPYRATRLWVLLDQLQTAPSLAEAISRTKALNGGPYTPAG</sequence>
<name>A0A1Y0BWS4_9MYCO</name>
<proteinExistence type="predicted"/>
<organism evidence="1 2">
    <name type="scientific">Mycobacterium dioxanotrophicus</name>
    <dbReference type="NCBI Taxonomy" id="482462"/>
    <lineage>
        <taxon>Bacteria</taxon>
        <taxon>Bacillati</taxon>
        <taxon>Actinomycetota</taxon>
        <taxon>Actinomycetes</taxon>
        <taxon>Mycobacteriales</taxon>
        <taxon>Mycobacteriaceae</taxon>
        <taxon>Mycobacterium</taxon>
    </lineage>
</organism>
<gene>
    <name evidence="1" type="ORF">BTO20_00855</name>
</gene>
<protein>
    <submittedName>
        <fullName evidence="1">Uncharacterized protein</fullName>
    </submittedName>
</protein>
<evidence type="ECO:0000313" key="2">
    <source>
        <dbReference type="Proteomes" id="UP000195331"/>
    </source>
</evidence>